<dbReference type="EMBL" id="BAAAHP010000055">
    <property type="protein sequence ID" value="GAA0931953.1"/>
    <property type="molecule type" value="Genomic_DNA"/>
</dbReference>
<dbReference type="RefSeq" id="WP_343941060.1">
    <property type="nucleotide sequence ID" value="NZ_BAAAHP010000055.1"/>
</dbReference>
<protein>
    <submittedName>
        <fullName evidence="1">Uncharacterized protein</fullName>
    </submittedName>
</protein>
<name>A0ABN1PQZ8_9PSEU</name>
<comment type="caution">
    <text evidence="1">The sequence shown here is derived from an EMBL/GenBank/DDBJ whole genome shotgun (WGS) entry which is preliminary data.</text>
</comment>
<keyword evidence="2" id="KW-1185">Reference proteome</keyword>
<evidence type="ECO:0000313" key="2">
    <source>
        <dbReference type="Proteomes" id="UP001499967"/>
    </source>
</evidence>
<proteinExistence type="predicted"/>
<evidence type="ECO:0000313" key="1">
    <source>
        <dbReference type="EMBL" id="GAA0931953.1"/>
    </source>
</evidence>
<organism evidence="1 2">
    <name type="scientific">Pseudonocardia zijingensis</name>
    <dbReference type="NCBI Taxonomy" id="153376"/>
    <lineage>
        <taxon>Bacteria</taxon>
        <taxon>Bacillati</taxon>
        <taxon>Actinomycetota</taxon>
        <taxon>Actinomycetes</taxon>
        <taxon>Pseudonocardiales</taxon>
        <taxon>Pseudonocardiaceae</taxon>
        <taxon>Pseudonocardia</taxon>
    </lineage>
</organism>
<accession>A0ABN1PQZ8</accession>
<sequence>MQQAFVFPELAVLVRHWFEIDLADSHLEHGARVEIRLLTPQERRGSESAAQLVVIDRPVWRADLFDRLDGTPGAFEAAHYHPFFDGVEPSDRHWEEAVKADPWAWLDARLQDVAGIVATAGAQLRDPETANRQVAGEAGAIVDAARRRAPQLCGSAQQCHDWTRDTEGAVHAMLGSLQRPDLLDEHRVAPWRAAA</sequence>
<gene>
    <name evidence="1" type="ORF">GCM10009559_20570</name>
</gene>
<dbReference type="Proteomes" id="UP001499967">
    <property type="component" value="Unassembled WGS sequence"/>
</dbReference>
<reference evidence="1 2" key="1">
    <citation type="journal article" date="2019" name="Int. J. Syst. Evol. Microbiol.">
        <title>The Global Catalogue of Microorganisms (GCM) 10K type strain sequencing project: providing services to taxonomists for standard genome sequencing and annotation.</title>
        <authorList>
            <consortium name="The Broad Institute Genomics Platform"/>
            <consortium name="The Broad Institute Genome Sequencing Center for Infectious Disease"/>
            <person name="Wu L."/>
            <person name="Ma J."/>
        </authorList>
    </citation>
    <scope>NUCLEOTIDE SEQUENCE [LARGE SCALE GENOMIC DNA]</scope>
    <source>
        <strain evidence="1 2">JCM 11117</strain>
    </source>
</reference>